<evidence type="ECO:0000256" key="6">
    <source>
        <dbReference type="SAM" id="Phobius"/>
    </source>
</evidence>
<organism evidence="7 8">
    <name type="scientific">Sphaerulina musiva (strain SO2202)</name>
    <name type="common">Poplar stem canker fungus</name>
    <name type="synonym">Septoria musiva</name>
    <dbReference type="NCBI Taxonomy" id="692275"/>
    <lineage>
        <taxon>Eukaryota</taxon>
        <taxon>Fungi</taxon>
        <taxon>Dikarya</taxon>
        <taxon>Ascomycota</taxon>
        <taxon>Pezizomycotina</taxon>
        <taxon>Dothideomycetes</taxon>
        <taxon>Dothideomycetidae</taxon>
        <taxon>Mycosphaerellales</taxon>
        <taxon>Mycosphaerellaceae</taxon>
        <taxon>Sphaerulina</taxon>
    </lineage>
</organism>
<evidence type="ECO:0000256" key="2">
    <source>
        <dbReference type="ARBA" id="ARBA00022692"/>
    </source>
</evidence>
<proteinExistence type="predicted"/>
<feature type="transmembrane region" description="Helical" evidence="6">
    <location>
        <begin position="27"/>
        <end position="48"/>
    </location>
</feature>
<dbReference type="STRING" id="692275.N1QIL4"/>
<dbReference type="PANTHER" id="PTHR23423">
    <property type="entry name" value="ORGANIC SOLUTE TRANSPORTER-RELATED"/>
    <property type="match status" value="1"/>
</dbReference>
<dbReference type="Pfam" id="PF03619">
    <property type="entry name" value="Solute_trans_a"/>
    <property type="match status" value="1"/>
</dbReference>
<sequence>MAICNSTLQDARIEETPLSIGITFHQLGLLISAIFGLISVLVSLYLIWRHATHYLVPGEQKHIIRILFMVPVYSIVSFLSYAYYRHAVYFDVLRDCYEAFAISSFFALLCHYCAPTLHDQKEYFRRVVPQNWFWGVFGLQKCTGGEDKGILRRPRSGLTWFNVIWVGIFQYCFIRVFFTIVSVITESFDKYCEASLSPAFAHIWVLAFEALSVTFAMFFVIQFYIQLKTNIAEHKPFLKVVSIKLVIFFSFWQTIVISLLSSAKVGVLKPTDKMAYSDIQIGIPSVLLCIEMAIFACLHIFAYPWKPYSLKHNARFSTTPTYDGEISRYSGGFMGWKAILDAFNPWDIVTASARGFRWLFVGSRKRHNDPSYYMPANKLGESVEYNSASSGPVFAGTGEAATELYLPGNNRHNNHERLYGQSGQTMTHEENDSTGLLGGAQAPARTHAAYPSEPTGLDFKPSSIWQDEDTGYHPVVGSTYPHQNHPPPSHGGGISTQEQSVHPAYRGQSPQPPSSQHDYDHQQEGERWNSYDGGSYR</sequence>
<dbReference type="RefSeq" id="XP_016758540.1">
    <property type="nucleotide sequence ID" value="XM_016906243.1"/>
</dbReference>
<gene>
    <name evidence="7" type="ORF">SEPMUDRAFT_150535</name>
</gene>
<dbReference type="OrthoDB" id="5348404at2759"/>
<name>N1QIL4_SPHMS</name>
<dbReference type="HOGENOM" id="CLU_012923_5_1_1"/>
<evidence type="ECO:0000256" key="4">
    <source>
        <dbReference type="ARBA" id="ARBA00023136"/>
    </source>
</evidence>
<feature type="transmembrane region" description="Helical" evidence="6">
    <location>
        <begin position="99"/>
        <end position="117"/>
    </location>
</feature>
<comment type="subcellular location">
    <subcellularLocation>
        <location evidence="1">Membrane</location>
        <topology evidence="1">Multi-pass membrane protein</topology>
    </subcellularLocation>
</comment>
<feature type="region of interest" description="Disordered" evidence="5">
    <location>
        <begin position="423"/>
        <end position="537"/>
    </location>
</feature>
<accession>N1QIL4</accession>
<evidence type="ECO:0000256" key="5">
    <source>
        <dbReference type="SAM" id="MobiDB-lite"/>
    </source>
</evidence>
<feature type="transmembrane region" description="Helical" evidence="6">
    <location>
        <begin position="63"/>
        <end position="84"/>
    </location>
</feature>
<dbReference type="SMART" id="SM01417">
    <property type="entry name" value="Solute_trans_a"/>
    <property type="match status" value="1"/>
</dbReference>
<keyword evidence="8" id="KW-1185">Reference proteome</keyword>
<evidence type="ECO:0000313" key="7">
    <source>
        <dbReference type="EMBL" id="EMF10419.1"/>
    </source>
</evidence>
<feature type="compositionally biased region" description="Basic and acidic residues" evidence="5">
    <location>
        <begin position="517"/>
        <end position="529"/>
    </location>
</feature>
<evidence type="ECO:0000256" key="1">
    <source>
        <dbReference type="ARBA" id="ARBA00004141"/>
    </source>
</evidence>
<dbReference type="GO" id="GO:0016020">
    <property type="term" value="C:membrane"/>
    <property type="evidence" value="ECO:0007669"/>
    <property type="project" value="UniProtKB-SubCell"/>
</dbReference>
<feature type="transmembrane region" description="Helical" evidence="6">
    <location>
        <begin position="201"/>
        <end position="225"/>
    </location>
</feature>
<reference evidence="7 8" key="1">
    <citation type="journal article" date="2012" name="PLoS Pathog.">
        <title>Diverse lifestyles and strategies of plant pathogenesis encoded in the genomes of eighteen Dothideomycetes fungi.</title>
        <authorList>
            <person name="Ohm R.A."/>
            <person name="Feau N."/>
            <person name="Henrissat B."/>
            <person name="Schoch C.L."/>
            <person name="Horwitz B.A."/>
            <person name="Barry K.W."/>
            <person name="Condon B.J."/>
            <person name="Copeland A.C."/>
            <person name="Dhillon B."/>
            <person name="Glaser F."/>
            <person name="Hesse C.N."/>
            <person name="Kosti I."/>
            <person name="LaButti K."/>
            <person name="Lindquist E.A."/>
            <person name="Lucas S."/>
            <person name="Salamov A.A."/>
            <person name="Bradshaw R.E."/>
            <person name="Ciuffetti L."/>
            <person name="Hamelin R.C."/>
            <person name="Kema G.H.J."/>
            <person name="Lawrence C."/>
            <person name="Scott J.A."/>
            <person name="Spatafora J.W."/>
            <person name="Turgeon B.G."/>
            <person name="de Wit P.J.G.M."/>
            <person name="Zhong S."/>
            <person name="Goodwin S.B."/>
            <person name="Grigoriev I.V."/>
        </authorList>
    </citation>
    <scope>NUCLEOTIDE SEQUENCE [LARGE SCALE GENOMIC DNA]</scope>
    <source>
        <strain evidence="7 8">SO2202</strain>
    </source>
</reference>
<keyword evidence="3 6" id="KW-1133">Transmembrane helix</keyword>
<dbReference type="Proteomes" id="UP000016931">
    <property type="component" value="Unassembled WGS sequence"/>
</dbReference>
<protein>
    <submittedName>
        <fullName evidence="7">DUF300-domain-containing protein</fullName>
    </submittedName>
</protein>
<keyword evidence="2 6" id="KW-0812">Transmembrane</keyword>
<dbReference type="InterPro" id="IPR005178">
    <property type="entry name" value="Ostalpha/TMEM184C"/>
</dbReference>
<dbReference type="EMBL" id="KB456267">
    <property type="protein sequence ID" value="EMF10419.1"/>
    <property type="molecule type" value="Genomic_DNA"/>
</dbReference>
<evidence type="ECO:0000313" key="8">
    <source>
        <dbReference type="Proteomes" id="UP000016931"/>
    </source>
</evidence>
<feature type="transmembrane region" description="Helical" evidence="6">
    <location>
        <begin position="237"/>
        <end position="261"/>
    </location>
</feature>
<evidence type="ECO:0000256" key="3">
    <source>
        <dbReference type="ARBA" id="ARBA00022989"/>
    </source>
</evidence>
<dbReference type="GeneID" id="27903380"/>
<feature type="transmembrane region" description="Helical" evidence="6">
    <location>
        <begin position="158"/>
        <end position="181"/>
    </location>
</feature>
<feature type="transmembrane region" description="Helical" evidence="6">
    <location>
        <begin position="281"/>
        <end position="305"/>
    </location>
</feature>
<dbReference type="AlphaFoldDB" id="N1QIL4"/>
<dbReference type="eggNOG" id="KOG2641">
    <property type="taxonomic scope" value="Eukaryota"/>
</dbReference>
<dbReference type="OMA" id="HAIYFQV"/>
<keyword evidence="4 6" id="KW-0472">Membrane</keyword>